<name>A0A4Q4SXY8_9PEZI</name>
<feature type="region of interest" description="Disordered" evidence="1">
    <location>
        <begin position="822"/>
        <end position="933"/>
    </location>
</feature>
<feature type="region of interest" description="Disordered" evidence="1">
    <location>
        <begin position="427"/>
        <end position="562"/>
    </location>
</feature>
<feature type="compositionally biased region" description="Polar residues" evidence="1">
    <location>
        <begin position="235"/>
        <end position="247"/>
    </location>
</feature>
<dbReference type="STRING" id="155417.A0A4Q4SXY8"/>
<feature type="compositionally biased region" description="Polar residues" evidence="1">
    <location>
        <begin position="704"/>
        <end position="727"/>
    </location>
</feature>
<feature type="compositionally biased region" description="Basic and acidic residues" evidence="1">
    <location>
        <begin position="54"/>
        <end position="99"/>
    </location>
</feature>
<feature type="compositionally biased region" description="Basic and acidic residues" evidence="1">
    <location>
        <begin position="176"/>
        <end position="186"/>
    </location>
</feature>
<dbReference type="EMBL" id="QJNU01000805">
    <property type="protein sequence ID" value="RYO85677.1"/>
    <property type="molecule type" value="Genomic_DNA"/>
</dbReference>
<feature type="compositionally biased region" description="Low complexity" evidence="1">
    <location>
        <begin position="905"/>
        <end position="916"/>
    </location>
</feature>
<feature type="compositionally biased region" description="Polar residues" evidence="1">
    <location>
        <begin position="674"/>
        <end position="685"/>
    </location>
</feature>
<keyword evidence="3" id="KW-1185">Reference proteome</keyword>
<feature type="compositionally biased region" description="Basic and acidic residues" evidence="1">
    <location>
        <begin position="121"/>
        <end position="130"/>
    </location>
</feature>
<feature type="region of interest" description="Disordered" evidence="1">
    <location>
        <begin position="232"/>
        <end position="406"/>
    </location>
</feature>
<dbReference type="AlphaFoldDB" id="A0A4Q4SXY8"/>
<feature type="compositionally biased region" description="Basic and acidic residues" evidence="1">
    <location>
        <begin position="522"/>
        <end position="534"/>
    </location>
</feature>
<dbReference type="Proteomes" id="UP000293360">
    <property type="component" value="Unassembled WGS sequence"/>
</dbReference>
<feature type="compositionally biased region" description="Acidic residues" evidence="1">
    <location>
        <begin position="918"/>
        <end position="933"/>
    </location>
</feature>
<gene>
    <name evidence="2" type="ORF">DL764_009124</name>
</gene>
<sequence>MAPVQNTFSVIPNAPSAINGNFDASSVSRPSRPPMTTKQAKKAYKEKKKGPKLSKAEQRRQELFEQDRIRREFEKEKNQARARAARDRRREKEEKERAEKKKKGLPLVEVHPSQNTLSRFLRFDAKKESNGKLPAPQNERQDGEDSDSETLSAGGEAQEPPAKKQRTEIPTPEDVTPARRSLEDIKSPSQTASEVEVKGVTSDTPGSPKPSEFDVDDILVDELICEKLLNEALDATSSGKKASLSTESQEESLPRDGQIQSERSPAKLSGGLGPSHTPNDLPVEQPPALKSKNPQDSPERPACSCDSGFAAATQTKKLMEQVPHSKAREPLRSIPAEQVHVRDNVPPLRAPLGAKSITTPHTPAANSSKYVFKMPSAIISSPRPNSRPGTPMCPPPRPPSRPPKFKYPVCVAGNTVDRPKFLSMDVHNSRLSVPSSGSERLSQDSSVPPSSTQLLVMSHLDDFFPSPSQEARELYEHSVGPLEKHDKAMSTSQDSASMPSPPIREVQPQRASVLSNGPCRIQEFDKKSGSKPKEQSLSCDSVPKSSHDLPATKPQEDRPALDIPFFSSQDFLLSQDWMQLADEATSPWKMQSSTEKFPMKAMRGEGKPASGHETANDLPISSPDYHSIVKAHEQRKNSQPVNDMRINDKPRGFGMAGNSPNSTPGSPGGRYAASSPQGEQGSSRPNGGDGPDSEPRNCGKFGSINAQGLNNPKGASQDVASQVSRSYGVSRPDVMGGQAESTNSTKPHKQPRPSPKPLFTSRNQFLHRDIHRKFLMKRSKTTLWEDSTARRKLQEDMDQFNMEEEEAAEKLLLEHMDEVESSVIGSCTPNSAAKTVHTGSRAPAPPHSRQSSQTVNQLSCSAERGAPMQRPKHDTPDRRPPSKPKSSYEEMLAMLDQAKSRKEQQQQQRAVPASQETDYGDTELEDGLCDLLS</sequence>
<feature type="compositionally biased region" description="Basic and acidic residues" evidence="1">
    <location>
        <begin position="470"/>
        <end position="488"/>
    </location>
</feature>
<accession>A0A4Q4SXY8</accession>
<proteinExistence type="predicted"/>
<feature type="compositionally biased region" description="Polar residues" evidence="1">
    <location>
        <begin position="848"/>
        <end position="860"/>
    </location>
</feature>
<feature type="compositionally biased region" description="Polar residues" evidence="1">
    <location>
        <begin position="356"/>
        <end position="369"/>
    </location>
</feature>
<feature type="compositionally biased region" description="Polar residues" evidence="1">
    <location>
        <begin position="823"/>
        <end position="833"/>
    </location>
</feature>
<evidence type="ECO:0000313" key="3">
    <source>
        <dbReference type="Proteomes" id="UP000293360"/>
    </source>
</evidence>
<feature type="region of interest" description="Disordered" evidence="1">
    <location>
        <begin position="1"/>
        <end position="215"/>
    </location>
</feature>
<dbReference type="OrthoDB" id="4590776at2759"/>
<feature type="compositionally biased region" description="Pro residues" evidence="1">
    <location>
        <begin position="391"/>
        <end position="402"/>
    </location>
</feature>
<evidence type="ECO:0000256" key="1">
    <source>
        <dbReference type="SAM" id="MobiDB-lite"/>
    </source>
</evidence>
<organism evidence="2 3">
    <name type="scientific">Monosporascus ibericus</name>
    <dbReference type="NCBI Taxonomy" id="155417"/>
    <lineage>
        <taxon>Eukaryota</taxon>
        <taxon>Fungi</taxon>
        <taxon>Dikarya</taxon>
        <taxon>Ascomycota</taxon>
        <taxon>Pezizomycotina</taxon>
        <taxon>Sordariomycetes</taxon>
        <taxon>Xylariomycetidae</taxon>
        <taxon>Xylariales</taxon>
        <taxon>Xylariales incertae sedis</taxon>
        <taxon>Monosporascus</taxon>
    </lineage>
</organism>
<evidence type="ECO:0000313" key="2">
    <source>
        <dbReference type="EMBL" id="RYO85677.1"/>
    </source>
</evidence>
<protein>
    <submittedName>
        <fullName evidence="2">Uncharacterized protein</fullName>
    </submittedName>
</protein>
<feature type="region of interest" description="Disordered" evidence="1">
    <location>
        <begin position="584"/>
        <end position="764"/>
    </location>
</feature>
<comment type="caution">
    <text evidence="2">The sequence shown here is derived from an EMBL/GenBank/DDBJ whole genome shotgun (WGS) entry which is preliminary data.</text>
</comment>
<feature type="compositionally biased region" description="Polar residues" evidence="1">
    <location>
        <begin position="1"/>
        <end position="37"/>
    </location>
</feature>
<feature type="compositionally biased region" description="Polar residues" evidence="1">
    <location>
        <begin position="489"/>
        <end position="498"/>
    </location>
</feature>
<feature type="compositionally biased region" description="Basic residues" evidence="1">
    <location>
        <begin position="39"/>
        <end position="52"/>
    </location>
</feature>
<feature type="compositionally biased region" description="Basic and acidic residues" evidence="1">
    <location>
        <begin position="871"/>
        <end position="880"/>
    </location>
</feature>
<feature type="compositionally biased region" description="Polar residues" evidence="1">
    <location>
        <begin position="429"/>
        <end position="455"/>
    </location>
</feature>
<reference evidence="2 3" key="1">
    <citation type="submission" date="2018-06" db="EMBL/GenBank/DDBJ databases">
        <title>Complete Genomes of Monosporascus.</title>
        <authorList>
            <person name="Robinson A.J."/>
            <person name="Natvig D.O."/>
        </authorList>
    </citation>
    <scope>NUCLEOTIDE SEQUENCE [LARGE SCALE GENOMIC DNA]</scope>
    <source>
        <strain evidence="2 3">CBS 110550</strain>
    </source>
</reference>